<dbReference type="RefSeq" id="WP_182551062.1">
    <property type="nucleotide sequence ID" value="NZ_JACGXN010000007.1"/>
</dbReference>
<organism evidence="1 2">
    <name type="scientific">Phyllobacterium myrsinacearum</name>
    <dbReference type="NCBI Taxonomy" id="28101"/>
    <lineage>
        <taxon>Bacteria</taxon>
        <taxon>Pseudomonadati</taxon>
        <taxon>Pseudomonadota</taxon>
        <taxon>Alphaproteobacteria</taxon>
        <taxon>Hyphomicrobiales</taxon>
        <taxon>Phyllobacteriaceae</taxon>
        <taxon>Phyllobacterium</taxon>
    </lineage>
</organism>
<dbReference type="InterPro" id="IPR028056">
    <property type="entry name" value="Colicin_M"/>
</dbReference>
<dbReference type="Proteomes" id="UP000549052">
    <property type="component" value="Unassembled WGS sequence"/>
</dbReference>
<dbReference type="Pfam" id="PF14859">
    <property type="entry name" value="Colicin_M"/>
    <property type="match status" value="1"/>
</dbReference>
<reference evidence="1 2" key="1">
    <citation type="submission" date="2020-07" db="EMBL/GenBank/DDBJ databases">
        <title>Genomic Encyclopedia of Type Strains, Phase IV (KMG-V): Genome sequencing to study the core and pangenomes of soil and plant-associated prokaryotes.</title>
        <authorList>
            <person name="Whitman W."/>
        </authorList>
    </citation>
    <scope>NUCLEOTIDE SEQUENCE [LARGE SCALE GENOMIC DNA]</scope>
    <source>
        <strain evidence="1 2">AN3</strain>
    </source>
</reference>
<dbReference type="EMBL" id="JACGXN010000007">
    <property type="protein sequence ID" value="MBA8880422.1"/>
    <property type="molecule type" value="Genomic_DNA"/>
</dbReference>
<comment type="caution">
    <text evidence="1">The sequence shown here is derived from an EMBL/GenBank/DDBJ whole genome shotgun (WGS) entry which is preliminary data.</text>
</comment>
<evidence type="ECO:0000313" key="1">
    <source>
        <dbReference type="EMBL" id="MBA8880422.1"/>
    </source>
</evidence>
<keyword evidence="2" id="KW-1185">Reference proteome</keyword>
<proteinExistence type="predicted"/>
<protein>
    <submittedName>
        <fullName evidence="1">Uncharacterized protein</fullName>
    </submittedName>
</protein>
<gene>
    <name evidence="1" type="ORF">FHW16_004142</name>
</gene>
<evidence type="ECO:0000313" key="2">
    <source>
        <dbReference type="Proteomes" id="UP000549052"/>
    </source>
</evidence>
<name>A0A839ENJ8_9HYPH</name>
<sequence length="280" mass="31518">MPETIVLRPIIIKSWEDSSPGNSFTGWAGGRLYDPHTEMERLWDQYQEYMQKAFWDSLNSLPGLKWIVSGLNALLDTPGDFITWLNGLSFLDNVLSKRNTPLDLINGVESEPERAKTYDKNDTTLSGGIASPFKAMAHYLQGHGEALSVPLNQIGLNLRPDQVKIGETNQLSQYTNDSKFIGTKHIVVEKFNHNTAEDNAIAAAYLGNISLKVEGDMTRHQDGTWNFKGEIRAYDDHYDFNPSDHRGMMQELFTRTVNLLPGTKYDIAMPGSIPISWEGH</sequence>
<dbReference type="Gene3D" id="3.30.450.400">
    <property type="entry name" value="Colicin M, catalytic domain"/>
    <property type="match status" value="1"/>
</dbReference>
<dbReference type="GO" id="GO:0042742">
    <property type="term" value="P:defense response to bacterium"/>
    <property type="evidence" value="ECO:0007669"/>
    <property type="project" value="InterPro"/>
</dbReference>
<accession>A0A839ENJ8</accession>
<dbReference type="AlphaFoldDB" id="A0A839ENJ8"/>